<sequence length="98" mass="11217">MRSVADYAVYFSADAEIPAWLAPKLGGDERFYYLNVQHPQLVAMERDLVEFLSRQEGTRLETKLQRINCFTVLAMREAEHQKCSACVNKVGIPPTARR</sequence>
<gene>
    <name evidence="1" type="ORF">NCTC8258_02529</name>
</gene>
<organism evidence="1 2">
    <name type="scientific">Salmonella enterica I</name>
    <dbReference type="NCBI Taxonomy" id="59201"/>
    <lineage>
        <taxon>Bacteria</taxon>
        <taxon>Pseudomonadati</taxon>
        <taxon>Pseudomonadota</taxon>
        <taxon>Gammaproteobacteria</taxon>
        <taxon>Enterobacterales</taxon>
        <taxon>Enterobacteriaceae</taxon>
        <taxon>Salmonella</taxon>
    </lineage>
</organism>
<evidence type="ECO:0000313" key="2">
    <source>
        <dbReference type="Proteomes" id="UP000255509"/>
    </source>
</evidence>
<dbReference type="AlphaFoldDB" id="A0A379W7H7"/>
<proteinExistence type="predicted"/>
<name>A0A379W7H7_SALET</name>
<accession>A0A379W7H7</accession>
<dbReference type="Proteomes" id="UP000255509">
    <property type="component" value="Unassembled WGS sequence"/>
</dbReference>
<protein>
    <submittedName>
        <fullName evidence="1">PcfJ-like protein</fullName>
    </submittedName>
</protein>
<dbReference type="EMBL" id="UGXS01000004">
    <property type="protein sequence ID" value="SUH14833.1"/>
    <property type="molecule type" value="Genomic_DNA"/>
</dbReference>
<evidence type="ECO:0000313" key="1">
    <source>
        <dbReference type="EMBL" id="SUH14833.1"/>
    </source>
</evidence>
<reference evidence="1 2" key="1">
    <citation type="submission" date="2018-06" db="EMBL/GenBank/DDBJ databases">
        <authorList>
            <consortium name="Pathogen Informatics"/>
            <person name="Doyle S."/>
        </authorList>
    </citation>
    <scope>NUCLEOTIDE SEQUENCE [LARGE SCALE GENOMIC DNA]</scope>
    <source>
        <strain evidence="1 2">NCTC8258</strain>
    </source>
</reference>